<comment type="subcellular location">
    <subcellularLocation>
        <location evidence="1">Endoplasmic reticulum membrane</location>
        <topology evidence="1">Multi-pass membrane protein</topology>
    </subcellularLocation>
    <subcellularLocation>
        <location evidence="2">Golgi apparatus membrane</location>
        <topology evidence="2">Multi-pass membrane protein</topology>
    </subcellularLocation>
</comment>
<evidence type="ECO:0000256" key="11">
    <source>
        <dbReference type="SAM" id="Phobius"/>
    </source>
</evidence>
<dbReference type="GO" id="GO:0006888">
    <property type="term" value="P:endoplasmic reticulum to Golgi vesicle-mediated transport"/>
    <property type="evidence" value="ECO:0007669"/>
    <property type="project" value="InterPro"/>
</dbReference>
<dbReference type="Proteomes" id="UP000467840">
    <property type="component" value="Chromosome 14"/>
</dbReference>
<evidence type="ECO:0000256" key="1">
    <source>
        <dbReference type="ARBA" id="ARBA00004477"/>
    </source>
</evidence>
<keyword evidence="5 11" id="KW-0812">Transmembrane</keyword>
<keyword evidence="9" id="KW-0333">Golgi apparatus</keyword>
<keyword evidence="10 11" id="KW-0472">Membrane</keyword>
<keyword evidence="13" id="KW-1185">Reference proteome</keyword>
<accession>A0A6A6MEI3</accession>
<name>A0A6A6MEI3_HEVBR</name>
<gene>
    <name evidence="12" type="ORF">GH714_018317</name>
</gene>
<protein>
    <submittedName>
        <fullName evidence="12">Uncharacterized protein</fullName>
    </submittedName>
</protein>
<evidence type="ECO:0000256" key="7">
    <source>
        <dbReference type="ARBA" id="ARBA00022927"/>
    </source>
</evidence>
<dbReference type="GO" id="GO:0005789">
    <property type="term" value="C:endoplasmic reticulum membrane"/>
    <property type="evidence" value="ECO:0007669"/>
    <property type="project" value="UniProtKB-SubCell"/>
</dbReference>
<dbReference type="Pfam" id="PF03878">
    <property type="entry name" value="YIF1"/>
    <property type="match status" value="1"/>
</dbReference>
<dbReference type="PANTHER" id="PTHR14083">
    <property type="entry name" value="YIP1 INTERACTING FACTOR HOMOLOG YIF1 PROTEIN"/>
    <property type="match status" value="1"/>
</dbReference>
<evidence type="ECO:0000256" key="3">
    <source>
        <dbReference type="ARBA" id="ARBA00009727"/>
    </source>
</evidence>
<evidence type="ECO:0000256" key="5">
    <source>
        <dbReference type="ARBA" id="ARBA00022692"/>
    </source>
</evidence>
<keyword evidence="8 11" id="KW-1133">Transmembrane helix</keyword>
<dbReference type="InterPro" id="IPR005578">
    <property type="entry name" value="Yif1_fam"/>
</dbReference>
<evidence type="ECO:0000256" key="8">
    <source>
        <dbReference type="ARBA" id="ARBA00022989"/>
    </source>
</evidence>
<evidence type="ECO:0000256" key="4">
    <source>
        <dbReference type="ARBA" id="ARBA00022448"/>
    </source>
</evidence>
<keyword evidence="7" id="KW-0653">Protein transport</keyword>
<feature type="transmembrane region" description="Helical" evidence="11">
    <location>
        <begin position="115"/>
        <end position="135"/>
    </location>
</feature>
<evidence type="ECO:0000256" key="2">
    <source>
        <dbReference type="ARBA" id="ARBA00004653"/>
    </source>
</evidence>
<organism evidence="12 13">
    <name type="scientific">Hevea brasiliensis</name>
    <name type="common">Para rubber tree</name>
    <name type="synonym">Siphonia brasiliensis</name>
    <dbReference type="NCBI Taxonomy" id="3981"/>
    <lineage>
        <taxon>Eukaryota</taxon>
        <taxon>Viridiplantae</taxon>
        <taxon>Streptophyta</taxon>
        <taxon>Embryophyta</taxon>
        <taxon>Tracheophyta</taxon>
        <taxon>Spermatophyta</taxon>
        <taxon>Magnoliopsida</taxon>
        <taxon>eudicotyledons</taxon>
        <taxon>Gunneridae</taxon>
        <taxon>Pentapetalae</taxon>
        <taxon>rosids</taxon>
        <taxon>fabids</taxon>
        <taxon>Malpighiales</taxon>
        <taxon>Euphorbiaceae</taxon>
        <taxon>Crotonoideae</taxon>
        <taxon>Micrandreae</taxon>
        <taxon>Hevea</taxon>
    </lineage>
</organism>
<dbReference type="AlphaFoldDB" id="A0A6A6MEI3"/>
<sequence>MNERIMGSKVEVLMSLHRKMQIHLEKQFMELAQISSEVKWVLMERSSLCAKQCFAQKALSVQLTNGLLCWLFQVLLLEATLHTLGDGDVPLLDVVAYGGYTFSRGVSGLSGKDCLQILLVYSHIVGMLLHGLFLVKIMKRIL</sequence>
<feature type="transmembrane region" description="Helical" evidence="11">
    <location>
        <begin position="67"/>
        <end position="85"/>
    </location>
</feature>
<comment type="similarity">
    <text evidence="3">Belongs to the YIF1 family.</text>
</comment>
<comment type="caution">
    <text evidence="12">The sequence shown here is derived from an EMBL/GenBank/DDBJ whole genome shotgun (WGS) entry which is preliminary data.</text>
</comment>
<dbReference type="GO" id="GO:0000139">
    <property type="term" value="C:Golgi membrane"/>
    <property type="evidence" value="ECO:0007669"/>
    <property type="project" value="UniProtKB-SubCell"/>
</dbReference>
<evidence type="ECO:0000256" key="9">
    <source>
        <dbReference type="ARBA" id="ARBA00023034"/>
    </source>
</evidence>
<dbReference type="GO" id="GO:0015031">
    <property type="term" value="P:protein transport"/>
    <property type="evidence" value="ECO:0007669"/>
    <property type="project" value="UniProtKB-KW"/>
</dbReference>
<keyword evidence="4" id="KW-0813">Transport</keyword>
<dbReference type="GO" id="GO:0030134">
    <property type="term" value="C:COPII-coated ER to Golgi transport vesicle"/>
    <property type="evidence" value="ECO:0007669"/>
    <property type="project" value="TreeGrafter"/>
</dbReference>
<dbReference type="GO" id="GO:0005793">
    <property type="term" value="C:endoplasmic reticulum-Golgi intermediate compartment"/>
    <property type="evidence" value="ECO:0007669"/>
    <property type="project" value="TreeGrafter"/>
</dbReference>
<evidence type="ECO:0000313" key="13">
    <source>
        <dbReference type="Proteomes" id="UP000467840"/>
    </source>
</evidence>
<keyword evidence="6" id="KW-0256">Endoplasmic reticulum</keyword>
<dbReference type="EMBL" id="JAAGAX010000006">
    <property type="protein sequence ID" value="KAF2310905.1"/>
    <property type="molecule type" value="Genomic_DNA"/>
</dbReference>
<reference evidence="12 13" key="1">
    <citation type="journal article" date="2020" name="Mol. Plant">
        <title>The Chromosome-Based Rubber Tree Genome Provides New Insights into Spurge Genome Evolution and Rubber Biosynthesis.</title>
        <authorList>
            <person name="Liu J."/>
            <person name="Shi C."/>
            <person name="Shi C.C."/>
            <person name="Li W."/>
            <person name="Zhang Q.J."/>
            <person name="Zhang Y."/>
            <person name="Li K."/>
            <person name="Lu H.F."/>
            <person name="Shi C."/>
            <person name="Zhu S.T."/>
            <person name="Xiao Z.Y."/>
            <person name="Nan H."/>
            <person name="Yue Y."/>
            <person name="Zhu X.G."/>
            <person name="Wu Y."/>
            <person name="Hong X.N."/>
            <person name="Fan G.Y."/>
            <person name="Tong Y."/>
            <person name="Zhang D."/>
            <person name="Mao C.L."/>
            <person name="Liu Y.L."/>
            <person name="Hao S.J."/>
            <person name="Liu W.Q."/>
            <person name="Lv M.Q."/>
            <person name="Zhang H.B."/>
            <person name="Liu Y."/>
            <person name="Hu-Tang G.R."/>
            <person name="Wang J.P."/>
            <person name="Wang J.H."/>
            <person name="Sun Y.H."/>
            <person name="Ni S.B."/>
            <person name="Chen W.B."/>
            <person name="Zhang X.C."/>
            <person name="Jiao Y.N."/>
            <person name="Eichler E.E."/>
            <person name="Li G.H."/>
            <person name="Liu X."/>
            <person name="Gao L.Z."/>
        </authorList>
    </citation>
    <scope>NUCLEOTIDE SEQUENCE [LARGE SCALE GENOMIC DNA]</scope>
    <source>
        <strain evidence="13">cv. GT1</strain>
        <tissue evidence="12">Leaf</tissue>
    </source>
</reference>
<evidence type="ECO:0000256" key="10">
    <source>
        <dbReference type="ARBA" id="ARBA00023136"/>
    </source>
</evidence>
<dbReference type="PANTHER" id="PTHR14083:SF3">
    <property type="entry name" value="PROTEIN YIF1B-LIKE"/>
    <property type="match status" value="1"/>
</dbReference>
<evidence type="ECO:0000256" key="6">
    <source>
        <dbReference type="ARBA" id="ARBA00022824"/>
    </source>
</evidence>
<proteinExistence type="inferred from homology"/>
<evidence type="ECO:0000313" key="12">
    <source>
        <dbReference type="EMBL" id="KAF2310905.1"/>
    </source>
</evidence>